<organism evidence="1">
    <name type="scientific">Iridovirus LCIVAC01</name>
    <dbReference type="NCBI Taxonomy" id="2506607"/>
    <lineage>
        <taxon>Viruses</taxon>
        <taxon>Varidnaviria</taxon>
        <taxon>Bamfordvirae</taxon>
        <taxon>Nucleocytoviricota</taxon>
        <taxon>Megaviricetes</taxon>
        <taxon>Pimascovirales</taxon>
        <taxon>Pimascovirales incertae sedis</taxon>
        <taxon>Iridoviridae</taxon>
    </lineage>
</organism>
<proteinExistence type="predicted"/>
<protein>
    <submittedName>
        <fullName evidence="1">Uncharacterized protein</fullName>
    </submittedName>
</protein>
<accession>A0A481YQV3</accession>
<dbReference type="EMBL" id="MK500314">
    <property type="protein sequence ID" value="QBK85297.1"/>
    <property type="molecule type" value="Genomic_DNA"/>
</dbReference>
<gene>
    <name evidence="1" type="ORF">LCIVAC01_01060</name>
</gene>
<name>A0A481YQV3_9VIRU</name>
<reference evidence="1" key="1">
    <citation type="journal article" date="2019" name="MBio">
        <title>Virus Genomes from Deep Sea Sediments Expand the Ocean Megavirome and Support Independent Origins of Viral Gigantism.</title>
        <authorList>
            <person name="Backstrom D."/>
            <person name="Yutin N."/>
            <person name="Jorgensen S.L."/>
            <person name="Dharamshi J."/>
            <person name="Homa F."/>
            <person name="Zaremba-Niedwiedzka K."/>
            <person name="Spang A."/>
            <person name="Wolf Y.I."/>
            <person name="Koonin E.V."/>
            <person name="Ettema T.J."/>
        </authorList>
    </citation>
    <scope>NUCLEOTIDE SEQUENCE</scope>
</reference>
<evidence type="ECO:0000313" key="1">
    <source>
        <dbReference type="EMBL" id="QBK85297.1"/>
    </source>
</evidence>
<sequence>MEWVPVLVDTEEHHMMMYNIVPGSKNYHRTALVTVDDHGRLGYHIVDGELEEIITKLNEYVSHYREVKVKYGCSWETHYNAPISYFMSQQGWKIYYD</sequence>